<evidence type="ECO:0000313" key="5">
    <source>
        <dbReference type="Proteomes" id="UP000433575"/>
    </source>
</evidence>
<feature type="region of interest" description="Disordered" evidence="1">
    <location>
        <begin position="172"/>
        <end position="198"/>
    </location>
</feature>
<evidence type="ECO:0000313" key="6">
    <source>
        <dbReference type="Proteomes" id="UP000480929"/>
    </source>
</evidence>
<evidence type="ECO:0000256" key="2">
    <source>
        <dbReference type="SAM" id="SignalP"/>
    </source>
</evidence>
<keyword evidence="2" id="KW-0732">Signal</keyword>
<accession>A0A6N7S9T7</accession>
<dbReference type="AlphaFoldDB" id="A0A6N7S9T7"/>
<dbReference type="RefSeq" id="WP_154240023.1">
    <property type="nucleotide sequence ID" value="NZ_CALJPI010000010.1"/>
</dbReference>
<evidence type="ECO:0000313" key="3">
    <source>
        <dbReference type="EMBL" id="MSA90674.1"/>
    </source>
</evidence>
<comment type="caution">
    <text evidence="3">The sequence shown here is derived from an EMBL/GenBank/DDBJ whole genome shotgun (WGS) entry which is preliminary data.</text>
</comment>
<reference evidence="5 6" key="1">
    <citation type="journal article" date="2019" name="Nat. Med.">
        <title>A library of human gut bacterial isolates paired with longitudinal multiomics data enables mechanistic microbiome research.</title>
        <authorList>
            <person name="Poyet M."/>
            <person name="Groussin M."/>
            <person name="Gibbons S.M."/>
            <person name="Avila-Pacheco J."/>
            <person name="Jiang X."/>
            <person name="Kearney S.M."/>
            <person name="Perrotta A.R."/>
            <person name="Berdy B."/>
            <person name="Zhao S."/>
            <person name="Lieberman T.D."/>
            <person name="Swanson P.K."/>
            <person name="Smith M."/>
            <person name="Roesemann S."/>
            <person name="Alexander J.E."/>
            <person name="Rich S.A."/>
            <person name="Livny J."/>
            <person name="Vlamakis H."/>
            <person name="Clish C."/>
            <person name="Bullock K."/>
            <person name="Deik A."/>
            <person name="Scott J."/>
            <person name="Pierce K.A."/>
            <person name="Xavier R.J."/>
            <person name="Alm E.J."/>
        </authorList>
    </citation>
    <scope>NUCLEOTIDE SEQUENCE [LARGE SCALE GENOMIC DNA]</scope>
    <source>
        <strain evidence="3 5">BIOML-A4</strain>
        <strain evidence="4 6">BIOML-A5</strain>
    </source>
</reference>
<organism evidence="3 5">
    <name type="scientific">Holdemania massiliensis</name>
    <dbReference type="NCBI Taxonomy" id="1468449"/>
    <lineage>
        <taxon>Bacteria</taxon>
        <taxon>Bacillati</taxon>
        <taxon>Bacillota</taxon>
        <taxon>Erysipelotrichia</taxon>
        <taxon>Erysipelotrichales</taxon>
        <taxon>Erysipelotrichaceae</taxon>
        <taxon>Holdemania</taxon>
    </lineage>
</organism>
<dbReference type="EMBL" id="WKPI01000034">
    <property type="protein sequence ID" value="MSC34404.1"/>
    <property type="molecule type" value="Genomic_DNA"/>
</dbReference>
<dbReference type="OrthoDB" id="1647996at2"/>
<dbReference type="EMBL" id="WKPJ01000032">
    <property type="protein sequence ID" value="MSA90674.1"/>
    <property type="molecule type" value="Genomic_DNA"/>
</dbReference>
<proteinExistence type="predicted"/>
<protein>
    <recommendedName>
        <fullName evidence="7">DUF5067 domain-containing protein</fullName>
    </recommendedName>
</protein>
<sequence length="198" mass="22378">MRRQILCLMAAALLLISGCSKKDPNQISTEKMQLYTAYYKSIMDMDRFQEKSDFYDIEVVMNQLPDGTYRYYVILDNPQVAMVDVEMLVVDAAVDYLQTSVIAPSVGLLENEDYSLIPNQVYPELGYVKGLMASGETSSPTISLNVMVLWKDYAKLKETREYLQLTGDFVNQSATPEAEPQTEGAHDDLPIEDEDDSE</sequence>
<feature type="chain" id="PRO_5026925685" description="DUF5067 domain-containing protein" evidence="2">
    <location>
        <begin position="23"/>
        <end position="198"/>
    </location>
</feature>
<dbReference type="Proteomes" id="UP000480929">
    <property type="component" value="Unassembled WGS sequence"/>
</dbReference>
<dbReference type="Proteomes" id="UP000433575">
    <property type="component" value="Unassembled WGS sequence"/>
</dbReference>
<name>A0A6N7S9T7_9FIRM</name>
<evidence type="ECO:0000256" key="1">
    <source>
        <dbReference type="SAM" id="MobiDB-lite"/>
    </source>
</evidence>
<keyword evidence="6" id="KW-1185">Reference proteome</keyword>
<gene>
    <name evidence="4" type="ORF">GKD88_14860</name>
    <name evidence="3" type="ORF">GKE08_15190</name>
</gene>
<dbReference type="PROSITE" id="PS51257">
    <property type="entry name" value="PROKAR_LIPOPROTEIN"/>
    <property type="match status" value="1"/>
</dbReference>
<evidence type="ECO:0000313" key="4">
    <source>
        <dbReference type="EMBL" id="MSC34404.1"/>
    </source>
</evidence>
<feature type="signal peptide" evidence="2">
    <location>
        <begin position="1"/>
        <end position="22"/>
    </location>
</feature>
<evidence type="ECO:0008006" key="7">
    <source>
        <dbReference type="Google" id="ProtNLM"/>
    </source>
</evidence>